<feature type="region of interest" description="Disordered" evidence="1">
    <location>
        <begin position="587"/>
        <end position="654"/>
    </location>
</feature>
<feature type="compositionally biased region" description="Polar residues" evidence="1">
    <location>
        <begin position="519"/>
        <end position="534"/>
    </location>
</feature>
<dbReference type="EMBL" id="JAXLQG010000025">
    <property type="protein sequence ID" value="KAK5528702.1"/>
    <property type="molecule type" value="Genomic_DNA"/>
</dbReference>
<organism evidence="3 4">
    <name type="scientific">Vermiconidia calcicola</name>
    <dbReference type="NCBI Taxonomy" id="1690605"/>
    <lineage>
        <taxon>Eukaryota</taxon>
        <taxon>Fungi</taxon>
        <taxon>Dikarya</taxon>
        <taxon>Ascomycota</taxon>
        <taxon>Pezizomycotina</taxon>
        <taxon>Dothideomycetes</taxon>
        <taxon>Dothideomycetidae</taxon>
        <taxon>Mycosphaerellales</taxon>
        <taxon>Extremaceae</taxon>
        <taxon>Vermiconidia</taxon>
    </lineage>
</organism>
<dbReference type="PANTHER" id="PTHR24359">
    <property type="entry name" value="SERINE/THREONINE-PROTEIN KINASE SBK1"/>
    <property type="match status" value="1"/>
</dbReference>
<feature type="compositionally biased region" description="Basic and acidic residues" evidence="1">
    <location>
        <begin position="587"/>
        <end position="598"/>
    </location>
</feature>
<dbReference type="Proteomes" id="UP001345827">
    <property type="component" value="Unassembled WGS sequence"/>
</dbReference>
<dbReference type="InterPro" id="IPR011009">
    <property type="entry name" value="Kinase-like_dom_sf"/>
</dbReference>
<dbReference type="CDD" id="cd00180">
    <property type="entry name" value="PKc"/>
    <property type="match status" value="1"/>
</dbReference>
<keyword evidence="4" id="KW-1185">Reference proteome</keyword>
<dbReference type="PANTHER" id="PTHR24359:SF1">
    <property type="entry name" value="INHIBITOR OF NUCLEAR FACTOR KAPPA-B KINASE EPSILON SUBUNIT HOMOLOG 1-RELATED"/>
    <property type="match status" value="1"/>
</dbReference>
<dbReference type="GO" id="GO:0005524">
    <property type="term" value="F:ATP binding"/>
    <property type="evidence" value="ECO:0007669"/>
    <property type="project" value="InterPro"/>
</dbReference>
<comment type="caution">
    <text evidence="3">The sequence shown here is derived from an EMBL/GenBank/DDBJ whole genome shotgun (WGS) entry which is preliminary data.</text>
</comment>
<evidence type="ECO:0000256" key="1">
    <source>
        <dbReference type="SAM" id="MobiDB-lite"/>
    </source>
</evidence>
<reference evidence="3 4" key="1">
    <citation type="submission" date="2023-06" db="EMBL/GenBank/DDBJ databases">
        <title>Black Yeasts Isolated from many extreme environments.</title>
        <authorList>
            <person name="Coleine C."/>
            <person name="Stajich J.E."/>
            <person name="Selbmann L."/>
        </authorList>
    </citation>
    <scope>NUCLEOTIDE SEQUENCE [LARGE SCALE GENOMIC DNA]</scope>
    <source>
        <strain evidence="3 4">CCFEE 5887</strain>
    </source>
</reference>
<evidence type="ECO:0000313" key="3">
    <source>
        <dbReference type="EMBL" id="KAK5528702.1"/>
    </source>
</evidence>
<feature type="domain" description="Protein kinase" evidence="2">
    <location>
        <begin position="162"/>
        <end position="508"/>
    </location>
</feature>
<accession>A0AAV9PT42</accession>
<evidence type="ECO:0000313" key="4">
    <source>
        <dbReference type="Proteomes" id="UP001345827"/>
    </source>
</evidence>
<dbReference type="AlphaFoldDB" id="A0AAV9PT42"/>
<evidence type="ECO:0000259" key="2">
    <source>
        <dbReference type="PROSITE" id="PS50011"/>
    </source>
</evidence>
<feature type="region of interest" description="Disordered" evidence="1">
    <location>
        <begin position="519"/>
        <end position="572"/>
    </location>
</feature>
<sequence>MAALRDQQPTHKAEILDLIRWIDDNSEQGIDAFGNRVPFMPQNTLKQYLSQKNRLRDLLKALFDPEDLPVYVSPTSILAKCISVFVILVRIRKGKYIQEFLRHRELFDHQLPFRTRPLDFPSSSNDEPFFDDFCKEQWRFCAHTFSDGEDNIRISEPCILPILTKESLEEGGTADLFKVTLHADYDKLQSTLEDVERLSTFGKPPKTYVLKTFRSKRYAAEELYRAESEAFYHLRNSHALGKHFIGFYGSFTHGDTRNILLEYADCGSLENYFDTVEPPSTGKDTIKLWKSMFEVLKAVDNIHTIQPLETPDAAPVFNGWHQDIKPDNILVARGSVDGDFEFKLADLGLAHFRRIKARRQGGHQASISDKDAGGTREYGAPECYRGDEFQHRTTRNIGQAVDIWSLGCVFSEFAQWIAQGKKGLYQYRTSRRAFIARHIPSHQDPGCFHDKQKVLKIVKDTHEELFTHVRVDDVMMKPVIKKMVEEMLYEGRGRPTASQLCYKAQEIVEQAEKELLQCQQPRKLSRSSTTQSSELKSDRILPRRPSYPKRTEVYSAPAPALSGSSSYGDRSHPMWTVDAAELRSDVSKNDIRRDESRRAALGKNTAPLDPPGETLSHPRRTSHGRREGSVTGPSSPPASVPTTPSNSSDNNEQLPNMTISQALFYIICNKDGRGDLVPREARGYLNELDKRDHVFLIDDAASMQQHWLKVQMVTRICAYFLKRYDDNGMDVYFASSREGMNSKNVTPLMTRIAGHPARGTSDIGSRLGNLVTEYINKIEGRHPKSFIHLFNDKPPKNLNVYVLTDGIWQSTSDAKTPIKRLVAMLGRQNRDSAQVGIQFIFFGDNQQAREKLERLDDDLGLEMDIVDMEPADGNVLKMLTGAILKNFDRTVTNGLSP</sequence>
<dbReference type="SUPFAM" id="SSF56112">
    <property type="entry name" value="Protein kinase-like (PK-like)"/>
    <property type="match status" value="1"/>
</dbReference>
<gene>
    <name evidence="3" type="ORF">LTR25_010315</name>
</gene>
<proteinExistence type="predicted"/>
<dbReference type="GO" id="GO:0004674">
    <property type="term" value="F:protein serine/threonine kinase activity"/>
    <property type="evidence" value="ECO:0007669"/>
    <property type="project" value="TreeGrafter"/>
</dbReference>
<dbReference type="Pfam" id="PF00069">
    <property type="entry name" value="Pkinase"/>
    <property type="match status" value="1"/>
</dbReference>
<dbReference type="InterPro" id="IPR000719">
    <property type="entry name" value="Prot_kinase_dom"/>
</dbReference>
<feature type="compositionally biased region" description="Low complexity" evidence="1">
    <location>
        <begin position="554"/>
        <end position="568"/>
    </location>
</feature>
<dbReference type="Gene3D" id="1.10.510.10">
    <property type="entry name" value="Transferase(Phosphotransferase) domain 1"/>
    <property type="match status" value="1"/>
</dbReference>
<protein>
    <recommendedName>
        <fullName evidence="2">Protein kinase domain-containing protein</fullName>
    </recommendedName>
</protein>
<dbReference type="PROSITE" id="PS50011">
    <property type="entry name" value="PROTEIN_KINASE_DOM"/>
    <property type="match status" value="1"/>
</dbReference>
<name>A0AAV9PT42_9PEZI</name>
<dbReference type="SMART" id="SM00220">
    <property type="entry name" value="S_TKc"/>
    <property type="match status" value="1"/>
</dbReference>